<dbReference type="InterPro" id="IPR008302">
    <property type="entry name" value="NamZ"/>
</dbReference>
<dbReference type="AlphaFoldDB" id="A0A382XR53"/>
<dbReference type="InterPro" id="IPR048503">
    <property type="entry name" value="NamZ_C"/>
</dbReference>
<evidence type="ECO:0008006" key="4">
    <source>
        <dbReference type="Google" id="ProtNLM"/>
    </source>
</evidence>
<accession>A0A382XR53</accession>
<proteinExistence type="predicted"/>
<evidence type="ECO:0000259" key="2">
    <source>
        <dbReference type="Pfam" id="PF20732"/>
    </source>
</evidence>
<sequence>FDLQDIGCRIYSYITTLFYFCEACSESGIELWVLDRPNPAGRPIDGLFLEPGEESFVGCTRLPTRHGLTVGELASYFLTLVPGKLDLQVVRMQGYQCNDAPGYGWPLWERPWINPSPNAASLNMVRCFPGTVLLEGTTLSEGRGTTTPLEVVGAPDLPVRDIMDELNPGLPGAMEGVLIRPNYFSPTFHKHAGKLCTGLQIHTDYPQYRHDVFRPFRLISGFLKALRSTAPDYDIWRYHEYEYELKRTPIDVINGGPWLRLWIEDKNLG</sequence>
<evidence type="ECO:0000313" key="3">
    <source>
        <dbReference type="EMBL" id="SVD72931.1"/>
    </source>
</evidence>
<dbReference type="Gene3D" id="3.90.1150.140">
    <property type="match status" value="1"/>
</dbReference>
<evidence type="ECO:0000259" key="1">
    <source>
        <dbReference type="Pfam" id="PF07075"/>
    </source>
</evidence>
<dbReference type="PANTHER" id="PTHR42915:SF1">
    <property type="entry name" value="PEPTIDOGLYCAN BETA-N-ACETYLMURAMIDASE NAMZ"/>
    <property type="match status" value="1"/>
</dbReference>
<dbReference type="Gene3D" id="3.40.50.12170">
    <property type="entry name" value="Uncharacterised protein PF07075, DUF1343"/>
    <property type="match status" value="1"/>
</dbReference>
<feature type="domain" description="Peptidoglycan beta-N-acetylmuramidase NamZ N-terminal" evidence="1">
    <location>
        <begin position="1"/>
        <end position="122"/>
    </location>
</feature>
<name>A0A382XR53_9ZZZZ</name>
<feature type="domain" description="Peptidoglycan beta-N-acetylmuramidase NamZ C-terminal" evidence="2">
    <location>
        <begin position="127"/>
        <end position="266"/>
    </location>
</feature>
<dbReference type="EMBL" id="UINC01169408">
    <property type="protein sequence ID" value="SVD72931.1"/>
    <property type="molecule type" value="Genomic_DNA"/>
</dbReference>
<reference evidence="3" key="1">
    <citation type="submission" date="2018-05" db="EMBL/GenBank/DDBJ databases">
        <authorList>
            <person name="Lanie J.A."/>
            <person name="Ng W.-L."/>
            <person name="Kazmierczak K.M."/>
            <person name="Andrzejewski T.M."/>
            <person name="Davidsen T.M."/>
            <person name="Wayne K.J."/>
            <person name="Tettelin H."/>
            <person name="Glass J.I."/>
            <person name="Rusch D."/>
            <person name="Podicherti R."/>
            <person name="Tsui H.-C.T."/>
            <person name="Winkler M.E."/>
        </authorList>
    </citation>
    <scope>NUCLEOTIDE SEQUENCE</scope>
</reference>
<feature type="non-terminal residue" evidence="3">
    <location>
        <position position="269"/>
    </location>
</feature>
<organism evidence="3">
    <name type="scientific">marine metagenome</name>
    <dbReference type="NCBI Taxonomy" id="408172"/>
    <lineage>
        <taxon>unclassified sequences</taxon>
        <taxon>metagenomes</taxon>
        <taxon>ecological metagenomes</taxon>
    </lineage>
</organism>
<dbReference type="Pfam" id="PF20732">
    <property type="entry name" value="NamZ_C"/>
    <property type="match status" value="1"/>
</dbReference>
<protein>
    <recommendedName>
        <fullName evidence="4">DUF1343 domain-containing protein</fullName>
    </recommendedName>
</protein>
<dbReference type="InterPro" id="IPR048502">
    <property type="entry name" value="NamZ_N"/>
</dbReference>
<feature type="non-terminal residue" evidence="3">
    <location>
        <position position="1"/>
    </location>
</feature>
<gene>
    <name evidence="3" type="ORF">METZ01_LOCUS425785</name>
</gene>
<dbReference type="GO" id="GO:0033922">
    <property type="term" value="F:peptidoglycan beta-N-acetylmuramidase activity"/>
    <property type="evidence" value="ECO:0007669"/>
    <property type="project" value="InterPro"/>
</dbReference>
<dbReference type="PANTHER" id="PTHR42915">
    <property type="entry name" value="HYPOTHETICAL 460 KDA PROTEIN IN FEUA-SIGW INTERGENIC REGION [PRECURSOR]"/>
    <property type="match status" value="1"/>
</dbReference>
<dbReference type="Pfam" id="PF07075">
    <property type="entry name" value="NamZ_N"/>
    <property type="match status" value="1"/>
</dbReference>